<dbReference type="Pfam" id="PF08811">
    <property type="entry name" value="DUF1800"/>
    <property type="match status" value="1"/>
</dbReference>
<dbReference type="InterPro" id="IPR014917">
    <property type="entry name" value="DUF1800"/>
</dbReference>
<evidence type="ECO:0000256" key="1">
    <source>
        <dbReference type="SAM" id="SignalP"/>
    </source>
</evidence>
<sequence>MLTSTTIQRLASATLICLLSACSSSLLQQGAKNNYVKELPPIGNTLTKANVNPNQLLNRLTFGSNFSSDQQLQTVNMDRYLDQQLRSRGSVVPNVIQTQISAMTISQTSLEDLIHKLEAQRIAADQQKGVDDSLNKQYQQELSRLQREAATRSLLRDIYSPNQLQEQMTWFWMNHFNIHSGKHNIRAMLGDFEENAIRPYALGNFRDLLRATAYHPAMLRYLDNEYNASGHINENYAREIMELHTMGVNSGYTQKDVQELARVLTGVGINLNGNAPKIKPELSKFYVRRGLFEFNPQRHDFGDKQFLGTTIHGRGLNEMEEVLSMLTRQPATARYISKELATYFVSDNPSDALIQSMAKSFLQSDGNIPITLRTMFDSPEFIASLGHKFKDPLHYVVGVVRLAYDGNSIVNTGPMLNWLNMMGQPFNGHQTPDGYSMQESAWASPGQMSVRFDIARSMAFGTPGLFKIENQPAPAEKPPAPALASSMYAKNMSNTFSKETRDALLQAKNPNEWNIFFLASPEMMRR</sequence>
<reference evidence="2" key="1">
    <citation type="submission" date="2020-08" db="EMBL/GenBank/DDBJ databases">
        <title>Novel species isolated from subtropical streams in China.</title>
        <authorList>
            <person name="Lu H."/>
        </authorList>
    </citation>
    <scope>NUCLEOTIDE SEQUENCE</scope>
    <source>
        <strain evidence="2">KACC 12607</strain>
    </source>
</reference>
<keyword evidence="1" id="KW-0732">Signal</keyword>
<evidence type="ECO:0000313" key="3">
    <source>
        <dbReference type="Proteomes" id="UP000634011"/>
    </source>
</evidence>
<dbReference type="EMBL" id="JACOFV010000008">
    <property type="protein sequence ID" value="MBC3862443.1"/>
    <property type="molecule type" value="Genomic_DNA"/>
</dbReference>
<organism evidence="2 3">
    <name type="scientific">Undibacterium jejuense</name>
    <dbReference type="NCBI Taxonomy" id="1344949"/>
    <lineage>
        <taxon>Bacteria</taxon>
        <taxon>Pseudomonadati</taxon>
        <taxon>Pseudomonadota</taxon>
        <taxon>Betaproteobacteria</taxon>
        <taxon>Burkholderiales</taxon>
        <taxon>Oxalobacteraceae</taxon>
        <taxon>Undibacterium</taxon>
    </lineage>
</organism>
<comment type="caution">
    <text evidence="2">The sequence shown here is derived from an EMBL/GenBank/DDBJ whole genome shotgun (WGS) entry which is preliminary data.</text>
</comment>
<protein>
    <submittedName>
        <fullName evidence="2">DUF1800 domain-containing protein</fullName>
    </submittedName>
</protein>
<feature type="signal peptide" evidence="1">
    <location>
        <begin position="1"/>
        <end position="27"/>
    </location>
</feature>
<evidence type="ECO:0000313" key="2">
    <source>
        <dbReference type="EMBL" id="MBC3862443.1"/>
    </source>
</evidence>
<proteinExistence type="predicted"/>
<keyword evidence="3" id="KW-1185">Reference proteome</keyword>
<name>A0A923HHC6_9BURK</name>
<dbReference type="Proteomes" id="UP000634011">
    <property type="component" value="Unassembled WGS sequence"/>
</dbReference>
<gene>
    <name evidence="2" type="ORF">H8K32_10065</name>
</gene>
<dbReference type="RefSeq" id="WP_186912369.1">
    <property type="nucleotide sequence ID" value="NZ_JACOFV010000008.1"/>
</dbReference>
<accession>A0A923HHC6</accession>
<feature type="chain" id="PRO_5037576383" evidence="1">
    <location>
        <begin position="28"/>
        <end position="526"/>
    </location>
</feature>
<dbReference type="AlphaFoldDB" id="A0A923HHC6"/>